<dbReference type="InterPro" id="IPR011048">
    <property type="entry name" value="Haem_d1_sf"/>
</dbReference>
<dbReference type="Proteomes" id="UP000095349">
    <property type="component" value="Chromosome"/>
</dbReference>
<reference evidence="1 2" key="1">
    <citation type="submission" date="2016-09" db="EMBL/GenBank/DDBJ databases">
        <title>Streptomyces rubrolavendulae MJM4426 Genome sequencing and assembly.</title>
        <authorList>
            <person name="Kim J.-G."/>
        </authorList>
    </citation>
    <scope>NUCLEOTIDE SEQUENCE [LARGE SCALE GENOMIC DNA]</scope>
    <source>
        <strain evidence="1 2">MJM4426</strain>
    </source>
</reference>
<sequence>MIIIIDNCAYAPTPRTESAMPLSPRLLVADQVAGTLRLLDLPDGALLAELTGRHLAEHAGFLALPGGRAAFVDDLAGELVVLDPYGPGAGRPLVEATAPVAVPAEHLAADPSGRRLAVTTGLGRNHEPWTDLLTAVDLGAPGGPRAVRVRTRVGEPGVTVLGADDPLVVVRHREPGALAAYRHADLTAAAPSCPPAVPAYETRLPDADGHGDAHDPVTGRLFAAAGSGVHRARRDGDRLVREEPLSWGGPGRGYYLRLDPVRRTLWSCVRGGPADPGRWPEWSNDAWFQGLDDDRRTGRIPLGRGLVFRLAVSSAHVAFARVHPDGDELVLLDPEEPRVVARLPLPAMDGAPRPGGTPWDGVQRRAVAASPGVPLVAVSRGGHGEVHLFDGTSPAGVLRVPTPLDEGGHLALLAPDDGAHLDPVGR</sequence>
<dbReference type="AlphaFoldDB" id="A0A1D8G8V4"/>
<dbReference type="SUPFAM" id="SSF51004">
    <property type="entry name" value="C-terminal (heme d1) domain of cytochrome cd1-nitrite reductase"/>
    <property type="match status" value="1"/>
</dbReference>
<organism evidence="1 2">
    <name type="scientific">Streptomyces rubrolavendulae</name>
    <dbReference type="NCBI Taxonomy" id="285473"/>
    <lineage>
        <taxon>Bacteria</taxon>
        <taxon>Bacillati</taxon>
        <taxon>Actinomycetota</taxon>
        <taxon>Actinomycetes</taxon>
        <taxon>Kitasatosporales</taxon>
        <taxon>Streptomycetaceae</taxon>
        <taxon>Streptomyces</taxon>
    </lineage>
</organism>
<evidence type="ECO:0000313" key="2">
    <source>
        <dbReference type="Proteomes" id="UP000095349"/>
    </source>
</evidence>
<gene>
    <name evidence="1" type="ORF">A4G23_04739</name>
</gene>
<dbReference type="EMBL" id="CP017316">
    <property type="protein sequence ID" value="AOT61848.1"/>
    <property type="molecule type" value="Genomic_DNA"/>
</dbReference>
<protein>
    <submittedName>
        <fullName evidence="1">Uncharacterized protein</fullName>
    </submittedName>
</protein>
<proteinExistence type="predicted"/>
<dbReference type="KEGG" id="srn:A4G23_04739"/>
<accession>A0A1D8G8V4</accession>
<evidence type="ECO:0000313" key="1">
    <source>
        <dbReference type="EMBL" id="AOT61848.1"/>
    </source>
</evidence>
<dbReference type="PATRIC" id="fig|285473.5.peg.4995"/>
<name>A0A1D8G8V4_9ACTN</name>
<keyword evidence="2" id="KW-1185">Reference proteome</keyword>
<dbReference type="STRING" id="285473.A4G23_04739"/>